<keyword evidence="15" id="KW-1185">Reference proteome</keyword>
<dbReference type="FunFam" id="1.10.3370.10:FF:000001">
    <property type="entry name" value="Preprotein translocase subunit SecY"/>
    <property type="match status" value="1"/>
</dbReference>
<dbReference type="PIRSF" id="PIRSF004557">
    <property type="entry name" value="SecY"/>
    <property type="match status" value="1"/>
</dbReference>
<comment type="function">
    <text evidence="10 11">The central subunit of the protein translocation channel SecYEG. Consists of two halves formed by TMs 1-5 and 6-10. These two domains form a lateral gate at the front which open onto the bilayer between TMs 2 and 7, and are clamped together by SecE at the back. The channel is closed by both a pore ring composed of hydrophobic SecY resides and a short helix (helix 2A) on the extracellular side of the membrane which forms a plug. The plug probably moves laterally to allow the channel to open. The ring and the pore may move independently.</text>
</comment>
<accession>A0A1H1UNI8</accession>
<dbReference type="HAMAP" id="MF_01465">
    <property type="entry name" value="SecY"/>
    <property type="match status" value="1"/>
</dbReference>
<dbReference type="InterPro" id="IPR030659">
    <property type="entry name" value="SecY_CS"/>
</dbReference>
<dbReference type="GO" id="GO:0043952">
    <property type="term" value="P:protein transport by the Sec complex"/>
    <property type="evidence" value="ECO:0007669"/>
    <property type="project" value="UniProtKB-UniRule"/>
</dbReference>
<keyword evidence="8 10" id="KW-0472">Membrane</keyword>
<sequence>MKIIETLKNVWKITELKDRIILTLGLLLVYRFGAQVVLPGINIDALGGLQAGMDGGILGLLNAFTGGAFANASVFALGIMPYISASIVVQLMGIAIPYLQKLQKEGASGQKKITQITRWLTIGICLVQAPGYLASIPGLSGSTSMSAMLVPGFSENMFYFSSVIILVTGCVFAMWLGEKITDKGIGNGISLLIMVGIIATLPQSFIQNAASRLEGNGGFMMILIEMVIWLLIILGSVFLVMAVRKIAVQYARRTATGGYEKNVFGSRQFLPLKLNASGVMPIIFAQAIMFVPSLIGGSAWLKDTSTGVWMQTNFADMFGFWYNLIFALLIIVFTYFYTAITVPTNKMADDLKRSGGFIPGIRPGSETSEYLDKIMSQITLPGSIFLALVAIFPAFVMKLMNVQAGWALFFGGTSLLIMVGVAIDTMQQINSYLLNKHYDGLMKTGKNRKAVAQ</sequence>
<dbReference type="PROSITE" id="PS00756">
    <property type="entry name" value="SECY_2"/>
    <property type="match status" value="1"/>
</dbReference>
<dbReference type="EMBL" id="LT629774">
    <property type="protein sequence ID" value="SDS73409.1"/>
    <property type="molecule type" value="Genomic_DNA"/>
</dbReference>
<dbReference type="Gene3D" id="1.10.3370.10">
    <property type="entry name" value="SecY subunit domain"/>
    <property type="match status" value="1"/>
</dbReference>
<evidence type="ECO:0000256" key="3">
    <source>
        <dbReference type="ARBA" id="ARBA00022448"/>
    </source>
</evidence>
<evidence type="ECO:0000256" key="11">
    <source>
        <dbReference type="RuleBase" id="RU000537"/>
    </source>
</evidence>
<dbReference type="AlphaFoldDB" id="A0A1H1UNI8"/>
<dbReference type="Proteomes" id="UP000198963">
    <property type="component" value="Chromosome I"/>
</dbReference>
<keyword evidence="7 10" id="KW-0811">Translocation</keyword>
<feature type="transmembrane region" description="Helical" evidence="10">
    <location>
        <begin position="119"/>
        <end position="137"/>
    </location>
</feature>
<feature type="transmembrane region" description="Helical" evidence="10">
    <location>
        <begin position="20"/>
        <end position="41"/>
    </location>
</feature>
<dbReference type="InterPro" id="IPR023201">
    <property type="entry name" value="SecY_dom_sf"/>
</dbReference>
<evidence type="ECO:0000256" key="4">
    <source>
        <dbReference type="ARBA" id="ARBA00022692"/>
    </source>
</evidence>
<name>A0A1H1UNI8_9FLAO</name>
<feature type="transmembrane region" description="Helical" evidence="10">
    <location>
        <begin position="279"/>
        <end position="300"/>
    </location>
</feature>
<keyword evidence="6 10" id="KW-1133">Transmembrane helix</keyword>
<comment type="similarity">
    <text evidence="2 10 13">Belongs to the SecY/SEC61-alpha family.</text>
</comment>
<evidence type="ECO:0000313" key="15">
    <source>
        <dbReference type="Proteomes" id="UP000198963"/>
    </source>
</evidence>
<feature type="transmembrane region" description="Helical" evidence="10">
    <location>
        <begin position="157"/>
        <end position="176"/>
    </location>
</feature>
<evidence type="ECO:0000256" key="1">
    <source>
        <dbReference type="ARBA" id="ARBA00004141"/>
    </source>
</evidence>
<evidence type="ECO:0000256" key="12">
    <source>
        <dbReference type="RuleBase" id="RU003484"/>
    </source>
</evidence>
<dbReference type="GO" id="GO:0065002">
    <property type="term" value="P:intracellular protein transmembrane transport"/>
    <property type="evidence" value="ECO:0007669"/>
    <property type="project" value="UniProtKB-UniRule"/>
</dbReference>
<feature type="transmembrane region" description="Helical" evidence="10">
    <location>
        <begin position="320"/>
        <end position="342"/>
    </location>
</feature>
<gene>
    <name evidence="10" type="primary">secY</name>
    <name evidence="14" type="ORF">SAMN04489797_2289</name>
</gene>
<organism evidence="14 15">
    <name type="scientific">Winogradskyella sediminis</name>
    <dbReference type="NCBI Taxonomy" id="1382466"/>
    <lineage>
        <taxon>Bacteria</taxon>
        <taxon>Pseudomonadati</taxon>
        <taxon>Bacteroidota</taxon>
        <taxon>Flavobacteriia</taxon>
        <taxon>Flavobacteriales</taxon>
        <taxon>Flavobacteriaceae</taxon>
        <taxon>Winogradskyella</taxon>
    </lineage>
</organism>
<dbReference type="InterPro" id="IPR026593">
    <property type="entry name" value="SecY"/>
</dbReference>
<dbReference type="SUPFAM" id="SSF103491">
    <property type="entry name" value="Preprotein translocase SecY subunit"/>
    <property type="match status" value="1"/>
</dbReference>
<protein>
    <recommendedName>
        <fullName evidence="9 10">Protein translocase subunit SecY</fullName>
    </recommendedName>
</protein>
<keyword evidence="3 10" id="KW-0813">Transport</keyword>
<evidence type="ECO:0000313" key="14">
    <source>
        <dbReference type="EMBL" id="SDS73409.1"/>
    </source>
</evidence>
<evidence type="ECO:0000256" key="13">
    <source>
        <dbReference type="RuleBase" id="RU004349"/>
    </source>
</evidence>
<evidence type="ECO:0000256" key="8">
    <source>
        <dbReference type="ARBA" id="ARBA00023136"/>
    </source>
</evidence>
<dbReference type="Pfam" id="PF00344">
    <property type="entry name" value="SecY"/>
    <property type="match status" value="1"/>
</dbReference>
<dbReference type="NCBIfam" id="TIGR00967">
    <property type="entry name" value="3a0501s007"/>
    <property type="match status" value="1"/>
</dbReference>
<evidence type="ECO:0000256" key="6">
    <source>
        <dbReference type="ARBA" id="ARBA00022989"/>
    </source>
</evidence>
<feature type="transmembrane region" description="Helical" evidence="10">
    <location>
        <begin position="188"/>
        <end position="206"/>
    </location>
</feature>
<feature type="transmembrane region" description="Helical" evidence="10">
    <location>
        <begin position="79"/>
        <end position="99"/>
    </location>
</feature>
<proteinExistence type="inferred from homology"/>
<evidence type="ECO:0000256" key="5">
    <source>
        <dbReference type="ARBA" id="ARBA00022927"/>
    </source>
</evidence>
<keyword evidence="4 10" id="KW-0812">Transmembrane</keyword>
<dbReference type="STRING" id="1249933.SAMN04489797_2289"/>
<reference evidence="14 15" key="1">
    <citation type="submission" date="2016-10" db="EMBL/GenBank/DDBJ databases">
        <authorList>
            <person name="Varghese N."/>
            <person name="Submissions S."/>
        </authorList>
    </citation>
    <scope>NUCLEOTIDE SEQUENCE [LARGE SCALE GENOMIC DNA]</scope>
    <source>
        <strain evidence="14 15">RHA_55</strain>
    </source>
</reference>
<feature type="transmembrane region" description="Helical" evidence="10">
    <location>
        <begin position="403"/>
        <end position="423"/>
    </location>
</feature>
<evidence type="ECO:0000256" key="9">
    <source>
        <dbReference type="ARBA" id="ARBA00039733"/>
    </source>
</evidence>
<feature type="transmembrane region" description="Helical" evidence="10">
    <location>
        <begin position="218"/>
        <end position="243"/>
    </location>
</feature>
<dbReference type="GO" id="GO:0005886">
    <property type="term" value="C:plasma membrane"/>
    <property type="evidence" value="ECO:0007669"/>
    <property type="project" value="UniProtKB-SubCell"/>
</dbReference>
<evidence type="ECO:0000256" key="7">
    <source>
        <dbReference type="ARBA" id="ARBA00023010"/>
    </source>
</evidence>
<comment type="subcellular location">
    <subcellularLocation>
        <location evidence="10">Cell membrane</location>
        <topology evidence="10">Multi-pass membrane protein</topology>
    </subcellularLocation>
    <subcellularLocation>
        <location evidence="1 12">Membrane</location>
        <topology evidence="1 12">Multi-pass membrane protein</topology>
    </subcellularLocation>
</comment>
<evidence type="ECO:0000256" key="2">
    <source>
        <dbReference type="ARBA" id="ARBA00005751"/>
    </source>
</evidence>
<comment type="subunit">
    <text evidence="10">Component of the Sec protein translocase complex. Heterotrimer consisting of SecY, SecE and SecG subunits. The heterotrimers can form oligomers, although 1 heterotrimer is thought to be able to translocate proteins. Interacts with the ribosome. Interacts with SecDF, and other proteins may be involved. Interacts with SecA.</text>
</comment>
<evidence type="ECO:0000256" key="10">
    <source>
        <dbReference type="HAMAP-Rule" id="MF_01465"/>
    </source>
</evidence>
<dbReference type="PROSITE" id="PS00755">
    <property type="entry name" value="SECY_1"/>
    <property type="match status" value="1"/>
</dbReference>
<dbReference type="PANTHER" id="PTHR10906">
    <property type="entry name" value="SECY/SEC61-ALPHA FAMILY MEMBER"/>
    <property type="match status" value="1"/>
</dbReference>
<dbReference type="PRINTS" id="PR00303">
    <property type="entry name" value="SECYTRNLCASE"/>
</dbReference>
<dbReference type="GO" id="GO:0006605">
    <property type="term" value="P:protein targeting"/>
    <property type="evidence" value="ECO:0007669"/>
    <property type="project" value="UniProtKB-UniRule"/>
</dbReference>
<dbReference type="RefSeq" id="WP_092446817.1">
    <property type="nucleotide sequence ID" value="NZ_JBLXAG010000004.1"/>
</dbReference>
<keyword evidence="5 10" id="KW-0653">Protein transport</keyword>
<keyword evidence="10" id="KW-1003">Cell membrane</keyword>
<feature type="transmembrane region" description="Helical" evidence="10">
    <location>
        <begin position="378"/>
        <end position="397"/>
    </location>
</feature>
<dbReference type="InterPro" id="IPR002208">
    <property type="entry name" value="SecY/SEC61-alpha"/>
</dbReference>